<dbReference type="PROSITE" id="PS50297">
    <property type="entry name" value="ANK_REP_REGION"/>
    <property type="match status" value="3"/>
</dbReference>
<protein>
    <submittedName>
        <fullName evidence="7">ASB1 protein</fullName>
    </submittedName>
</protein>
<dbReference type="Gene3D" id="1.25.40.20">
    <property type="entry name" value="Ankyrin repeat-containing domain"/>
    <property type="match status" value="1"/>
</dbReference>
<dbReference type="SUPFAM" id="SSF158235">
    <property type="entry name" value="SOCS box-like"/>
    <property type="match status" value="1"/>
</dbReference>
<dbReference type="Proteomes" id="UP000838412">
    <property type="component" value="Chromosome 19"/>
</dbReference>
<evidence type="ECO:0000313" key="8">
    <source>
        <dbReference type="Proteomes" id="UP000838412"/>
    </source>
</evidence>
<dbReference type="SMART" id="SM00969">
    <property type="entry name" value="SOCS_box"/>
    <property type="match status" value="1"/>
</dbReference>
<dbReference type="Pfam" id="PF07525">
    <property type="entry name" value="SOCS_box"/>
    <property type="match status" value="1"/>
</dbReference>
<evidence type="ECO:0000313" key="7">
    <source>
        <dbReference type="EMBL" id="CAH1251985.1"/>
    </source>
</evidence>
<feature type="repeat" description="ANK" evidence="5">
    <location>
        <begin position="158"/>
        <end position="190"/>
    </location>
</feature>
<sequence>MLYSHYSLHSSNGIVRGERLCYFETCGRAVENSLNILPSLSLFPAPDDWKMFAFGRPVADVSENARIPLNMLPPGQESTACWRSNVDEALDTELHHVAERGDAAEVKGLLSTEEGQASINRRNDYGCMPLHLAAAQGHEEVIRLLVGTEAKLNFPDVKAQTPVLLAVKGKHVGCVKVLLEAGANPNGWQNSLCTPLYQAALDGSLEMVRELVTHGADVDLSHIRVGLFVCTPLYAAIIHKRLDCFKFLLCSGADPNYNKNRVQKLFPGRAVQSFFHAVVKHKCPPEYAHLLMEFGADLFQRDEMDKTAGDLHFKSDTVDYIKELAATPKTLKTTCRLFIRGTLGREKASRLPELPLPTKLVDYLMYIPECGEVIDRTAV</sequence>
<dbReference type="PANTHER" id="PTHR24136">
    <property type="entry name" value="SOWAH (DROSOPHILA) HOMOLOG"/>
    <property type="match status" value="1"/>
</dbReference>
<dbReference type="CDD" id="cd03716">
    <property type="entry name" value="SOCS_ASB_like"/>
    <property type="match status" value="1"/>
</dbReference>
<dbReference type="InterPro" id="IPR051573">
    <property type="entry name" value="Ankyrin-SOCS_box_domain"/>
</dbReference>
<comment type="similarity">
    <text evidence="2">Belongs to the ankyrin SOCS box (ASB) family.</text>
</comment>
<proteinExistence type="inferred from homology"/>
<dbReference type="InterPro" id="IPR036036">
    <property type="entry name" value="SOCS_box-like_dom_sf"/>
</dbReference>
<dbReference type="AlphaFoldDB" id="A0A8K0EHU4"/>
<dbReference type="PROSITE" id="PS50225">
    <property type="entry name" value="SOCS"/>
    <property type="match status" value="1"/>
</dbReference>
<dbReference type="SUPFAM" id="SSF48403">
    <property type="entry name" value="Ankyrin repeat"/>
    <property type="match status" value="1"/>
</dbReference>
<dbReference type="PROSITE" id="PS50088">
    <property type="entry name" value="ANK_REPEAT"/>
    <property type="match status" value="3"/>
</dbReference>
<dbReference type="InterPro" id="IPR036770">
    <property type="entry name" value="Ankyrin_rpt-contain_sf"/>
</dbReference>
<dbReference type="SMART" id="SM00248">
    <property type="entry name" value="ANK"/>
    <property type="match status" value="5"/>
</dbReference>
<name>A0A8K0EHU4_BRALA</name>
<feature type="domain" description="SOCS box" evidence="6">
    <location>
        <begin position="326"/>
        <end position="370"/>
    </location>
</feature>
<dbReference type="InterPro" id="IPR001496">
    <property type="entry name" value="SOCS_box"/>
</dbReference>
<evidence type="ECO:0000259" key="6">
    <source>
        <dbReference type="PROSITE" id="PS50225"/>
    </source>
</evidence>
<dbReference type="Pfam" id="PF12796">
    <property type="entry name" value="Ank_2"/>
    <property type="match status" value="2"/>
</dbReference>
<keyword evidence="3" id="KW-0677">Repeat</keyword>
<gene>
    <name evidence="7" type="primary">ASB1</name>
    <name evidence="7" type="ORF">BLAG_LOCUS12189</name>
</gene>
<evidence type="ECO:0000256" key="1">
    <source>
        <dbReference type="ARBA" id="ARBA00004906"/>
    </source>
</evidence>
<evidence type="ECO:0000256" key="3">
    <source>
        <dbReference type="ARBA" id="ARBA00022737"/>
    </source>
</evidence>
<dbReference type="EMBL" id="OV696704">
    <property type="protein sequence ID" value="CAH1251985.1"/>
    <property type="molecule type" value="Genomic_DNA"/>
</dbReference>
<keyword evidence="4 5" id="KW-0040">ANK repeat</keyword>
<keyword evidence="8" id="KW-1185">Reference proteome</keyword>
<dbReference type="GO" id="GO:0045732">
    <property type="term" value="P:positive regulation of protein catabolic process"/>
    <property type="evidence" value="ECO:0007669"/>
    <property type="project" value="TreeGrafter"/>
</dbReference>
<reference evidence="7" key="1">
    <citation type="submission" date="2022-01" db="EMBL/GenBank/DDBJ databases">
        <authorList>
            <person name="Braso-Vives M."/>
        </authorList>
    </citation>
    <scope>NUCLEOTIDE SEQUENCE</scope>
</reference>
<feature type="repeat" description="ANK" evidence="5">
    <location>
        <begin position="125"/>
        <end position="157"/>
    </location>
</feature>
<dbReference type="InterPro" id="IPR002110">
    <property type="entry name" value="Ankyrin_rpt"/>
</dbReference>
<comment type="pathway">
    <text evidence="1">Protein modification; protein ubiquitination.</text>
</comment>
<dbReference type="UniPathway" id="UPA00143"/>
<organism evidence="7 8">
    <name type="scientific">Branchiostoma lanceolatum</name>
    <name type="common">Common lancelet</name>
    <name type="synonym">Amphioxus lanceolatum</name>
    <dbReference type="NCBI Taxonomy" id="7740"/>
    <lineage>
        <taxon>Eukaryota</taxon>
        <taxon>Metazoa</taxon>
        <taxon>Chordata</taxon>
        <taxon>Cephalochordata</taxon>
        <taxon>Leptocardii</taxon>
        <taxon>Amphioxiformes</taxon>
        <taxon>Branchiostomatidae</taxon>
        <taxon>Branchiostoma</taxon>
    </lineage>
</organism>
<dbReference type="Gene3D" id="1.10.750.20">
    <property type="entry name" value="SOCS box"/>
    <property type="match status" value="1"/>
</dbReference>
<dbReference type="GO" id="GO:0016567">
    <property type="term" value="P:protein ubiquitination"/>
    <property type="evidence" value="ECO:0007669"/>
    <property type="project" value="UniProtKB-UniPathway"/>
</dbReference>
<evidence type="ECO:0000256" key="2">
    <source>
        <dbReference type="ARBA" id="ARBA00005949"/>
    </source>
</evidence>
<accession>A0A8K0EHU4</accession>
<dbReference type="PANTHER" id="PTHR24136:SF15">
    <property type="entry name" value="ANK_REP_REGION DOMAIN-CONTAINING PROTEIN"/>
    <property type="match status" value="1"/>
</dbReference>
<evidence type="ECO:0000256" key="5">
    <source>
        <dbReference type="PROSITE-ProRule" id="PRU00023"/>
    </source>
</evidence>
<dbReference type="PRINTS" id="PR01415">
    <property type="entry name" value="ANKYRIN"/>
</dbReference>
<dbReference type="OrthoDB" id="5406014at2759"/>
<feature type="repeat" description="ANK" evidence="5">
    <location>
        <begin position="191"/>
        <end position="223"/>
    </location>
</feature>
<evidence type="ECO:0000256" key="4">
    <source>
        <dbReference type="ARBA" id="ARBA00023043"/>
    </source>
</evidence>
<dbReference type="GO" id="GO:0035556">
    <property type="term" value="P:intracellular signal transduction"/>
    <property type="evidence" value="ECO:0007669"/>
    <property type="project" value="InterPro"/>
</dbReference>